<dbReference type="Proteomes" id="UP000414233">
    <property type="component" value="Unassembled WGS sequence"/>
</dbReference>
<keyword evidence="3" id="KW-0238">DNA-binding</keyword>
<evidence type="ECO:0000313" key="6">
    <source>
        <dbReference type="EMBL" id="VVD71419.1"/>
    </source>
</evidence>
<dbReference type="CDD" id="cd05466">
    <property type="entry name" value="PBP2_LTTR_substrate"/>
    <property type="match status" value="1"/>
</dbReference>
<comment type="similarity">
    <text evidence="1">Belongs to the LysR transcriptional regulatory family.</text>
</comment>
<dbReference type="OrthoDB" id="8587655at2"/>
<proteinExistence type="inferred from homology"/>
<evidence type="ECO:0000256" key="4">
    <source>
        <dbReference type="ARBA" id="ARBA00023163"/>
    </source>
</evidence>
<feature type="domain" description="HTH lysR-type" evidence="5">
    <location>
        <begin position="6"/>
        <end position="63"/>
    </location>
</feature>
<dbReference type="SUPFAM" id="SSF53850">
    <property type="entry name" value="Periplasmic binding protein-like II"/>
    <property type="match status" value="1"/>
</dbReference>
<evidence type="ECO:0000259" key="5">
    <source>
        <dbReference type="PROSITE" id="PS50931"/>
    </source>
</evidence>
<dbReference type="Pfam" id="PF00126">
    <property type="entry name" value="HTH_1"/>
    <property type="match status" value="1"/>
</dbReference>
<dbReference type="PANTHER" id="PTHR30126:SF98">
    <property type="entry name" value="HTH-TYPE TRANSCRIPTIONAL ACTIVATOR BAUR"/>
    <property type="match status" value="1"/>
</dbReference>
<dbReference type="GO" id="GO:0000976">
    <property type="term" value="F:transcription cis-regulatory region binding"/>
    <property type="evidence" value="ECO:0007669"/>
    <property type="project" value="TreeGrafter"/>
</dbReference>
<dbReference type="RefSeq" id="WP_150695546.1">
    <property type="nucleotide sequence ID" value="NZ_CABPRZ010000002.1"/>
</dbReference>
<dbReference type="AlphaFoldDB" id="A0A5E4SBM0"/>
<dbReference type="SUPFAM" id="SSF46785">
    <property type="entry name" value="Winged helix' DNA-binding domain"/>
    <property type="match status" value="1"/>
</dbReference>
<dbReference type="PANTHER" id="PTHR30126">
    <property type="entry name" value="HTH-TYPE TRANSCRIPTIONAL REGULATOR"/>
    <property type="match status" value="1"/>
</dbReference>
<dbReference type="Gene3D" id="3.40.190.10">
    <property type="entry name" value="Periplasmic binding protein-like II"/>
    <property type="match status" value="2"/>
</dbReference>
<dbReference type="Gene3D" id="1.10.10.10">
    <property type="entry name" value="Winged helix-like DNA-binding domain superfamily/Winged helix DNA-binding domain"/>
    <property type="match status" value="1"/>
</dbReference>
<dbReference type="InterPro" id="IPR005119">
    <property type="entry name" value="LysR_subst-bd"/>
</dbReference>
<name>A0A5E4SBM0_9BURK</name>
<protein>
    <submittedName>
        <fullName evidence="6">LysR family transcriptional regulator</fullName>
    </submittedName>
</protein>
<dbReference type="Pfam" id="PF03466">
    <property type="entry name" value="LysR_substrate"/>
    <property type="match status" value="1"/>
</dbReference>
<sequence>MQIRDVDLKLLRVFETIVRCGGFTAAQNVLGVGASSISEQMTQLEARFGVRLCERGRGGFRLTDEGLQMHEAAQRLLASVDTFNMEASAIRRELHGVLRLGMIEATLTDPQAPLLAAIRQFGQAAPKVQLHIEIDSPDRLEQRVLDGSLHLAVGPFPDPAPGLDSRVLYQEEQGLYCASPHPLFYGANADAPELADQIATAKLATRGYLGRKELELLGMREPAALVDNVEGRAMLILSGNYIGFLPPHYADAWVERGLLRRLVPQCYTTHLDFKIVTRRTVSTPRVVRTLIGFLAEARHG</sequence>
<gene>
    <name evidence="6" type="ORF">PTE30175_00588</name>
</gene>
<dbReference type="EMBL" id="CABPRZ010000002">
    <property type="protein sequence ID" value="VVD71419.1"/>
    <property type="molecule type" value="Genomic_DNA"/>
</dbReference>
<dbReference type="InterPro" id="IPR036390">
    <property type="entry name" value="WH_DNA-bd_sf"/>
</dbReference>
<evidence type="ECO:0000256" key="1">
    <source>
        <dbReference type="ARBA" id="ARBA00009437"/>
    </source>
</evidence>
<organism evidence="6 7">
    <name type="scientific">Pandoraea terrae</name>
    <dbReference type="NCBI Taxonomy" id="1537710"/>
    <lineage>
        <taxon>Bacteria</taxon>
        <taxon>Pseudomonadati</taxon>
        <taxon>Pseudomonadota</taxon>
        <taxon>Betaproteobacteria</taxon>
        <taxon>Burkholderiales</taxon>
        <taxon>Burkholderiaceae</taxon>
        <taxon>Pandoraea</taxon>
    </lineage>
</organism>
<dbReference type="PROSITE" id="PS50931">
    <property type="entry name" value="HTH_LYSR"/>
    <property type="match status" value="1"/>
</dbReference>
<evidence type="ECO:0000256" key="2">
    <source>
        <dbReference type="ARBA" id="ARBA00023015"/>
    </source>
</evidence>
<dbReference type="InterPro" id="IPR000847">
    <property type="entry name" value="LysR_HTH_N"/>
</dbReference>
<evidence type="ECO:0000313" key="7">
    <source>
        <dbReference type="Proteomes" id="UP000414233"/>
    </source>
</evidence>
<dbReference type="GO" id="GO:0003700">
    <property type="term" value="F:DNA-binding transcription factor activity"/>
    <property type="evidence" value="ECO:0007669"/>
    <property type="project" value="InterPro"/>
</dbReference>
<accession>A0A5E4SBM0</accession>
<evidence type="ECO:0000256" key="3">
    <source>
        <dbReference type="ARBA" id="ARBA00023125"/>
    </source>
</evidence>
<keyword evidence="7" id="KW-1185">Reference proteome</keyword>
<reference evidence="6 7" key="1">
    <citation type="submission" date="2019-08" db="EMBL/GenBank/DDBJ databases">
        <authorList>
            <person name="Peeters C."/>
        </authorList>
    </citation>
    <scope>NUCLEOTIDE SEQUENCE [LARGE SCALE GENOMIC DNA]</scope>
    <source>
        <strain evidence="6 7">LMG 30175</strain>
    </source>
</reference>
<keyword evidence="4" id="KW-0804">Transcription</keyword>
<dbReference type="InterPro" id="IPR036388">
    <property type="entry name" value="WH-like_DNA-bd_sf"/>
</dbReference>
<keyword evidence="2" id="KW-0805">Transcription regulation</keyword>